<dbReference type="EMBL" id="UGYO01000002">
    <property type="protein sequence ID" value="SUJ12695.1"/>
    <property type="molecule type" value="Genomic_DNA"/>
</dbReference>
<keyword evidence="8" id="KW-1185">Reference proteome</keyword>
<name>A0A380C4S1_9GAMM</name>
<evidence type="ECO:0000313" key="7">
    <source>
        <dbReference type="EMBL" id="SUJ12695.1"/>
    </source>
</evidence>
<comment type="similarity">
    <text evidence="1">Belongs to the SIS family. AgaS subfamily.</text>
</comment>
<dbReference type="PANTHER" id="PTHR32502:SF3">
    <property type="entry name" value="D-GALACTOSAMINE-6-PHOSPHATE DEAMINASE AGAS-RELATED"/>
    <property type="match status" value="1"/>
</dbReference>
<evidence type="ECO:0000256" key="5">
    <source>
        <dbReference type="ARBA" id="ARBA00029292"/>
    </source>
</evidence>
<dbReference type="GO" id="GO:0016787">
    <property type="term" value="F:hydrolase activity"/>
    <property type="evidence" value="ECO:0007669"/>
    <property type="project" value="UniProtKB-KW"/>
</dbReference>
<gene>
    <name evidence="7" type="primary">agaS</name>
    <name evidence="7" type="ORF">NCTC10738_04455</name>
</gene>
<dbReference type="Gene3D" id="3.40.50.10490">
    <property type="entry name" value="Glucose-6-phosphate isomerase like protein, domain 1"/>
    <property type="match status" value="2"/>
</dbReference>
<sequence length="401" mass="43912">MQVSDLSKTHLYPKSAATPLWQAPESGKWTATEIAQQPTLWRELQADFKHREAQLSAFLNPLLAKDNLRIILTGAGTSAYIGEALAAFLQRQLRLPGQRVEALSSTDIVSHPRLHLNPLQPTLIVSYGRSGNSPESLAVLALADELLTDVSHLLLTCNPEGALACYAAEHSHKACLWLMPQDSHDRSFAMTSSFSCMYLATLLLFAEEDKSLSRVLTLTEQLLETRLDGVQQTAVHCCKRIVFLGAGPLKAAAQEAALKYLELTAGIVISSFESPLGFRHGPKSLVNEDTQIVLLGSSEPYARAYDLDLLAELRADKRALDICYLSEEALAQDGQASLEEAWLTLPFIVYCQLLAFYKALELGVSPDNPCPSGQVNRVVQGVKLHSLAVYTRPGSLDNTED</sequence>
<feature type="domain" description="SIS" evidence="6">
    <location>
        <begin position="59"/>
        <end position="214"/>
    </location>
</feature>
<dbReference type="RefSeq" id="WP_115390568.1">
    <property type="nucleotide sequence ID" value="NZ_JADZHC010000041.1"/>
</dbReference>
<feature type="domain" description="SIS" evidence="6">
    <location>
        <begin position="230"/>
        <end position="369"/>
    </location>
</feature>
<dbReference type="InterPro" id="IPR035464">
    <property type="entry name" value="SIS_AgaS"/>
</dbReference>
<comment type="catalytic activity">
    <reaction evidence="5">
        <text>D-galactosamine 6-phosphate + H2O = D-tagatopyranose 1-phosphate + NH4(+)</text>
        <dbReference type="Rhea" id="RHEA:47680"/>
        <dbReference type="ChEBI" id="CHEBI:15377"/>
        <dbReference type="ChEBI" id="CHEBI:28938"/>
        <dbReference type="ChEBI" id="CHEBI:71674"/>
        <dbReference type="ChEBI" id="CHEBI:138150"/>
    </reaction>
</comment>
<evidence type="ECO:0000256" key="4">
    <source>
        <dbReference type="ARBA" id="ARBA00022801"/>
    </source>
</evidence>
<evidence type="ECO:0000256" key="1">
    <source>
        <dbReference type="ARBA" id="ARBA00007748"/>
    </source>
</evidence>
<dbReference type="GO" id="GO:1901135">
    <property type="term" value="P:carbohydrate derivative metabolic process"/>
    <property type="evidence" value="ECO:0007669"/>
    <property type="project" value="InterPro"/>
</dbReference>
<keyword evidence="4" id="KW-0378">Hydrolase</keyword>
<accession>A0A380C4S1</accession>
<dbReference type="InterPro" id="IPR046348">
    <property type="entry name" value="SIS_dom_sf"/>
</dbReference>
<keyword evidence="7" id="KW-0413">Isomerase</keyword>
<dbReference type="InterPro" id="IPR001347">
    <property type="entry name" value="SIS_dom"/>
</dbReference>
<dbReference type="InterPro" id="IPR050303">
    <property type="entry name" value="GatZ_KbaZ_carbometab"/>
</dbReference>
<keyword evidence="3" id="KW-0677">Repeat</keyword>
<dbReference type="CDD" id="cd05008">
    <property type="entry name" value="SIS_GlmS_GlmD_1"/>
    <property type="match status" value="1"/>
</dbReference>
<dbReference type="GO" id="GO:0097367">
    <property type="term" value="F:carbohydrate derivative binding"/>
    <property type="evidence" value="ECO:0007669"/>
    <property type="project" value="InterPro"/>
</dbReference>
<dbReference type="GO" id="GO:0005886">
    <property type="term" value="C:plasma membrane"/>
    <property type="evidence" value="ECO:0007669"/>
    <property type="project" value="TreeGrafter"/>
</dbReference>
<dbReference type="Proteomes" id="UP000254069">
    <property type="component" value="Unassembled WGS sequence"/>
</dbReference>
<dbReference type="GO" id="GO:0009401">
    <property type="term" value="P:phosphoenolpyruvate-dependent sugar phosphotransferase system"/>
    <property type="evidence" value="ECO:0007669"/>
    <property type="project" value="TreeGrafter"/>
</dbReference>
<dbReference type="SUPFAM" id="SSF53697">
    <property type="entry name" value="SIS domain"/>
    <property type="match status" value="1"/>
</dbReference>
<dbReference type="CDD" id="cd05010">
    <property type="entry name" value="SIS_AgaS_like"/>
    <property type="match status" value="1"/>
</dbReference>
<dbReference type="PANTHER" id="PTHR32502">
    <property type="entry name" value="N-ACETYLGALACTOSAMINE PERMEASE II COMPONENT-RELATED"/>
    <property type="match status" value="1"/>
</dbReference>
<evidence type="ECO:0000256" key="3">
    <source>
        <dbReference type="ARBA" id="ARBA00022737"/>
    </source>
</evidence>
<proteinExistence type="inferred from homology"/>
<keyword evidence="2" id="KW-0963">Cytoplasm</keyword>
<protein>
    <submittedName>
        <fullName evidence="7">Tagatose-6-phosphate ketose/aldose isomerase</fullName>
        <ecNumber evidence="7">5.3.1.-</ecNumber>
    </submittedName>
</protein>
<dbReference type="AlphaFoldDB" id="A0A380C4S1"/>
<dbReference type="Pfam" id="PF01380">
    <property type="entry name" value="SIS"/>
    <property type="match status" value="2"/>
</dbReference>
<reference evidence="7 8" key="1">
    <citation type="submission" date="2018-06" db="EMBL/GenBank/DDBJ databases">
        <authorList>
            <consortium name="Pathogen Informatics"/>
            <person name="Doyle S."/>
        </authorList>
    </citation>
    <scope>NUCLEOTIDE SEQUENCE [LARGE SCALE GENOMIC DNA]</scope>
    <source>
        <strain evidence="7 8">NCTC10738</strain>
    </source>
</reference>
<evidence type="ECO:0000259" key="6">
    <source>
        <dbReference type="PROSITE" id="PS51464"/>
    </source>
</evidence>
<dbReference type="PROSITE" id="PS51464">
    <property type="entry name" value="SIS"/>
    <property type="match status" value="2"/>
</dbReference>
<dbReference type="InterPro" id="IPR035466">
    <property type="entry name" value="GlmS/AgaS_SIS"/>
</dbReference>
<dbReference type="GO" id="GO:0016853">
    <property type="term" value="F:isomerase activity"/>
    <property type="evidence" value="ECO:0007669"/>
    <property type="project" value="UniProtKB-KW"/>
</dbReference>
<evidence type="ECO:0000313" key="8">
    <source>
        <dbReference type="Proteomes" id="UP000254069"/>
    </source>
</evidence>
<organism evidence="7 8">
    <name type="scientific">Shewanella algae</name>
    <dbReference type="NCBI Taxonomy" id="38313"/>
    <lineage>
        <taxon>Bacteria</taxon>
        <taxon>Pseudomonadati</taxon>
        <taxon>Pseudomonadota</taxon>
        <taxon>Gammaproteobacteria</taxon>
        <taxon>Alteromonadales</taxon>
        <taxon>Shewanellaceae</taxon>
        <taxon>Shewanella</taxon>
    </lineage>
</organism>
<dbReference type="EC" id="5.3.1.-" evidence="7"/>
<evidence type="ECO:0000256" key="2">
    <source>
        <dbReference type="ARBA" id="ARBA00022490"/>
    </source>
</evidence>